<proteinExistence type="predicted"/>
<evidence type="ECO:0000313" key="3">
    <source>
        <dbReference type="Proteomes" id="UP000287033"/>
    </source>
</evidence>
<evidence type="ECO:0000256" key="1">
    <source>
        <dbReference type="SAM" id="SignalP"/>
    </source>
</evidence>
<comment type="caution">
    <text evidence="2">The sequence shown here is derived from an EMBL/GenBank/DDBJ whole genome shotgun (WGS) entry which is preliminary data.</text>
</comment>
<organism evidence="2 3">
    <name type="scientific">Chiloscyllium punctatum</name>
    <name type="common">Brownbanded bambooshark</name>
    <name type="synonym">Hemiscyllium punctatum</name>
    <dbReference type="NCBI Taxonomy" id="137246"/>
    <lineage>
        <taxon>Eukaryota</taxon>
        <taxon>Metazoa</taxon>
        <taxon>Chordata</taxon>
        <taxon>Craniata</taxon>
        <taxon>Vertebrata</taxon>
        <taxon>Chondrichthyes</taxon>
        <taxon>Elasmobranchii</taxon>
        <taxon>Galeomorphii</taxon>
        <taxon>Galeoidea</taxon>
        <taxon>Orectolobiformes</taxon>
        <taxon>Hemiscylliidae</taxon>
        <taxon>Chiloscyllium</taxon>
    </lineage>
</organism>
<dbReference type="Proteomes" id="UP000287033">
    <property type="component" value="Unassembled WGS sequence"/>
</dbReference>
<sequence>MVCILVVLAFCFPEAMLLVTEETDTGVTVRLQRSHLYVGVVDLFELLHSFLRARLSAAVLISFFSLFEALAQAASPSCVVSCKPFPGLHNDIKCLHVPHADVLVGC</sequence>
<keyword evidence="1" id="KW-0732">Signal</keyword>
<reference evidence="2 3" key="1">
    <citation type="journal article" date="2018" name="Nat. Ecol. Evol.">
        <title>Shark genomes provide insights into elasmobranch evolution and the origin of vertebrates.</title>
        <authorList>
            <person name="Hara Y"/>
            <person name="Yamaguchi K"/>
            <person name="Onimaru K"/>
            <person name="Kadota M"/>
            <person name="Koyanagi M"/>
            <person name="Keeley SD"/>
            <person name="Tatsumi K"/>
            <person name="Tanaka K"/>
            <person name="Motone F"/>
            <person name="Kageyama Y"/>
            <person name="Nozu R"/>
            <person name="Adachi N"/>
            <person name="Nishimura O"/>
            <person name="Nakagawa R"/>
            <person name="Tanegashima C"/>
            <person name="Kiyatake I"/>
            <person name="Matsumoto R"/>
            <person name="Murakumo K"/>
            <person name="Nishida K"/>
            <person name="Terakita A"/>
            <person name="Kuratani S"/>
            <person name="Sato K"/>
            <person name="Hyodo S Kuraku.S."/>
        </authorList>
    </citation>
    <scope>NUCLEOTIDE SEQUENCE [LARGE SCALE GENOMIC DNA]</scope>
</reference>
<name>A0A401SYW3_CHIPU</name>
<keyword evidence="3" id="KW-1185">Reference proteome</keyword>
<accession>A0A401SYW3</accession>
<evidence type="ECO:0008006" key="4">
    <source>
        <dbReference type="Google" id="ProtNLM"/>
    </source>
</evidence>
<gene>
    <name evidence="2" type="ORF">chiPu_0013991</name>
</gene>
<feature type="signal peptide" evidence="1">
    <location>
        <begin position="1"/>
        <end position="17"/>
    </location>
</feature>
<protein>
    <recommendedName>
        <fullName evidence="4">Secreted protein</fullName>
    </recommendedName>
</protein>
<feature type="chain" id="PRO_5019393014" description="Secreted protein" evidence="1">
    <location>
        <begin position="18"/>
        <end position="106"/>
    </location>
</feature>
<dbReference type="AlphaFoldDB" id="A0A401SYW3"/>
<dbReference type="EMBL" id="BEZZ01000711">
    <property type="protein sequence ID" value="GCC35506.1"/>
    <property type="molecule type" value="Genomic_DNA"/>
</dbReference>
<evidence type="ECO:0000313" key="2">
    <source>
        <dbReference type="EMBL" id="GCC35506.1"/>
    </source>
</evidence>